<dbReference type="UniPathway" id="UPA00557">
    <property type="reaction ID" value="UER00614"/>
</dbReference>
<keyword evidence="9" id="KW-0808">Transferase</keyword>
<protein>
    <recommendedName>
        <fullName evidence="7">Phosphatidate cytidylyltransferase, mitochondrial</fullName>
        <ecNumber evidence="6">2.7.7.41</ecNumber>
    </recommendedName>
    <alternativeName>
        <fullName evidence="18">CDP-diacylglycerol synthase</fullName>
    </alternativeName>
</protein>
<dbReference type="GO" id="GO:0016024">
    <property type="term" value="P:CDP-diacylglycerol biosynthetic process"/>
    <property type="evidence" value="ECO:0007669"/>
    <property type="project" value="UniProtKB-UniPathway"/>
</dbReference>
<keyword evidence="14" id="KW-0496">Mitochondrion</keyword>
<evidence type="ECO:0000256" key="15">
    <source>
        <dbReference type="ARBA" id="ARBA00023136"/>
    </source>
</evidence>
<comment type="subcellular location">
    <subcellularLocation>
        <location evidence="2">Mitochondrion inner membrane</location>
        <topology evidence="2">Peripheral membrane protein</topology>
        <orientation evidence="2">Matrix side</orientation>
    </subcellularLocation>
</comment>
<comment type="similarity">
    <text evidence="5">Belongs to the TAM41 family.</text>
</comment>
<dbReference type="EMBL" id="VSWC01000067">
    <property type="protein sequence ID" value="KAA1096487.1"/>
    <property type="molecule type" value="Genomic_DNA"/>
</dbReference>
<evidence type="ECO:0000256" key="8">
    <source>
        <dbReference type="ARBA" id="ARBA00022516"/>
    </source>
</evidence>
<reference evidence="19 20" key="1">
    <citation type="submission" date="2019-05" db="EMBL/GenBank/DDBJ databases">
        <title>Emergence of the Ug99 lineage of the wheat stem rust pathogen through somatic hybridization.</title>
        <authorList>
            <person name="Li F."/>
            <person name="Upadhyaya N.M."/>
            <person name="Sperschneider J."/>
            <person name="Matny O."/>
            <person name="Nguyen-Phuc H."/>
            <person name="Mago R."/>
            <person name="Raley C."/>
            <person name="Miller M.E."/>
            <person name="Silverstein K.A.T."/>
            <person name="Henningsen E."/>
            <person name="Hirsch C.D."/>
            <person name="Visser B."/>
            <person name="Pretorius Z.A."/>
            <person name="Steffenson B.J."/>
            <person name="Schwessinger B."/>
            <person name="Dodds P.N."/>
            <person name="Figueroa M."/>
        </authorList>
    </citation>
    <scope>NUCLEOTIDE SEQUENCE [LARGE SCALE GENOMIC DNA]</scope>
    <source>
        <strain evidence="19">21-0</strain>
    </source>
</reference>
<evidence type="ECO:0000256" key="4">
    <source>
        <dbReference type="ARBA" id="ARBA00005189"/>
    </source>
</evidence>
<evidence type="ECO:0000256" key="13">
    <source>
        <dbReference type="ARBA" id="ARBA00023098"/>
    </source>
</evidence>
<comment type="caution">
    <text evidence="19">The sequence shown here is derived from an EMBL/GenBank/DDBJ whole genome shotgun (WGS) entry which is preliminary data.</text>
</comment>
<keyword evidence="16" id="KW-0594">Phospholipid biosynthesis</keyword>
<evidence type="ECO:0000256" key="14">
    <source>
        <dbReference type="ARBA" id="ARBA00023128"/>
    </source>
</evidence>
<evidence type="ECO:0000256" key="11">
    <source>
        <dbReference type="ARBA" id="ARBA00022792"/>
    </source>
</evidence>
<evidence type="ECO:0000256" key="6">
    <source>
        <dbReference type="ARBA" id="ARBA00012487"/>
    </source>
</evidence>
<evidence type="ECO:0000256" key="1">
    <source>
        <dbReference type="ARBA" id="ARBA00001946"/>
    </source>
</evidence>
<keyword evidence="10" id="KW-0548">Nucleotidyltransferase</keyword>
<keyword evidence="11" id="KW-0999">Mitochondrion inner membrane</keyword>
<dbReference type="Proteomes" id="UP000324748">
    <property type="component" value="Unassembled WGS sequence"/>
</dbReference>
<keyword evidence="15" id="KW-0472">Membrane</keyword>
<dbReference type="GO" id="GO:0032049">
    <property type="term" value="P:cardiolipin biosynthetic process"/>
    <property type="evidence" value="ECO:0007669"/>
    <property type="project" value="InterPro"/>
</dbReference>
<keyword evidence="13" id="KW-0443">Lipid metabolism</keyword>
<evidence type="ECO:0000256" key="5">
    <source>
        <dbReference type="ARBA" id="ARBA00005458"/>
    </source>
</evidence>
<gene>
    <name evidence="19" type="primary">TAM41_1</name>
    <name evidence="19" type="ORF">PGT21_018288</name>
</gene>
<dbReference type="PIRSF" id="PIRSF028840">
    <property type="entry name" value="Mmp37"/>
    <property type="match status" value="1"/>
</dbReference>
<evidence type="ECO:0000256" key="18">
    <source>
        <dbReference type="ARBA" id="ARBA00029893"/>
    </source>
</evidence>
<dbReference type="EC" id="2.7.7.41" evidence="6"/>
<dbReference type="PANTHER" id="PTHR13619:SF0">
    <property type="entry name" value="PHOSPHATIDATE CYTIDYLYLTRANSFERASE, MITOCHONDRIAL"/>
    <property type="match status" value="1"/>
</dbReference>
<comment type="pathway">
    <text evidence="4">Lipid metabolism.</text>
</comment>
<evidence type="ECO:0000256" key="12">
    <source>
        <dbReference type="ARBA" id="ARBA00022842"/>
    </source>
</evidence>
<keyword evidence="8" id="KW-0444">Lipid biosynthesis</keyword>
<accession>A0A5B0P4J7</accession>
<dbReference type="Pfam" id="PF09139">
    <property type="entry name" value="Tam41_Mmp37"/>
    <property type="match status" value="1"/>
</dbReference>
<dbReference type="AlphaFoldDB" id="A0A5B0P4J7"/>
<evidence type="ECO:0000256" key="10">
    <source>
        <dbReference type="ARBA" id="ARBA00022695"/>
    </source>
</evidence>
<keyword evidence="17" id="KW-1208">Phospholipid metabolism</keyword>
<evidence type="ECO:0000256" key="17">
    <source>
        <dbReference type="ARBA" id="ARBA00023264"/>
    </source>
</evidence>
<organism evidence="19 20">
    <name type="scientific">Puccinia graminis f. sp. tritici</name>
    <dbReference type="NCBI Taxonomy" id="56615"/>
    <lineage>
        <taxon>Eukaryota</taxon>
        <taxon>Fungi</taxon>
        <taxon>Dikarya</taxon>
        <taxon>Basidiomycota</taxon>
        <taxon>Pucciniomycotina</taxon>
        <taxon>Pucciniomycetes</taxon>
        <taxon>Pucciniales</taxon>
        <taxon>Pucciniaceae</taxon>
        <taxon>Puccinia</taxon>
    </lineage>
</organism>
<proteinExistence type="inferred from homology"/>
<comment type="pathway">
    <text evidence="3">Phospholipid metabolism; CDP-diacylglycerol biosynthesis; CDP-diacylglycerol from sn-glycerol 3-phosphate: step 3/3.</text>
</comment>
<evidence type="ECO:0000313" key="20">
    <source>
        <dbReference type="Proteomes" id="UP000324748"/>
    </source>
</evidence>
<evidence type="ECO:0000256" key="3">
    <source>
        <dbReference type="ARBA" id="ARBA00005119"/>
    </source>
</evidence>
<dbReference type="InterPro" id="IPR015222">
    <property type="entry name" value="Tam41"/>
</dbReference>
<evidence type="ECO:0000256" key="7">
    <source>
        <dbReference type="ARBA" id="ARBA00018337"/>
    </source>
</evidence>
<sequence length="412" mass="46485">MVIRQLTRTISTKTTATSTSTSTSTSTISRIAQQPSFAKNQLIPLQSNQLSTELNSIINSFKPPIRYALAYGSAVFPQNSYQKQQQQPMLDFIFAVTHPSHWHSINLHHHPHHYSLPARLLGSPAISWLQERGPGAGVWFNVETKIHNRMIKYGVVSIDSLCDDLLDWNSLYLSGRMHKPTHILRDDGRVRLAQQVNLSSALRTALLLLPERFEEEGLYRTIAGLSYTGDVRMRWAENPAKVANIVGRQLELFRILYRPLLNALNAHLHPVSQDPMSDSLRVFHQDPSPAARAQLLLKLPLGLKDRIRATYDQRWNLDRAFANHHQHHPDSLISPTTSSSSDELEIWTRIAADQKLRQVIQSALIQIVAKPSLYQSAKGILSAGPIKSLRYATNKEMQVEGPVPILCHHCTL</sequence>
<evidence type="ECO:0000313" key="19">
    <source>
        <dbReference type="EMBL" id="KAA1096487.1"/>
    </source>
</evidence>
<name>A0A5B0P4J7_PUCGR</name>
<dbReference type="GO" id="GO:0005743">
    <property type="term" value="C:mitochondrial inner membrane"/>
    <property type="evidence" value="ECO:0007669"/>
    <property type="project" value="UniProtKB-SubCell"/>
</dbReference>
<evidence type="ECO:0000256" key="16">
    <source>
        <dbReference type="ARBA" id="ARBA00023209"/>
    </source>
</evidence>
<evidence type="ECO:0000256" key="9">
    <source>
        <dbReference type="ARBA" id="ARBA00022679"/>
    </source>
</evidence>
<comment type="cofactor">
    <cofactor evidence="1">
        <name>Mg(2+)</name>
        <dbReference type="ChEBI" id="CHEBI:18420"/>
    </cofactor>
</comment>
<dbReference type="OrthoDB" id="341477at2759"/>
<dbReference type="GO" id="GO:0004605">
    <property type="term" value="F:phosphatidate cytidylyltransferase activity"/>
    <property type="evidence" value="ECO:0007669"/>
    <property type="project" value="UniProtKB-EC"/>
</dbReference>
<keyword evidence="20" id="KW-1185">Reference proteome</keyword>
<keyword evidence="12" id="KW-0460">Magnesium</keyword>
<evidence type="ECO:0000256" key="2">
    <source>
        <dbReference type="ARBA" id="ARBA00004443"/>
    </source>
</evidence>
<dbReference type="PANTHER" id="PTHR13619">
    <property type="entry name" value="PHOSPHATIDATE CYTIDYLYLTRANSFERASE, MITOCHONDRIAL"/>
    <property type="match status" value="1"/>
</dbReference>